<dbReference type="AlphaFoldDB" id="A0A2U3P3C6"/>
<evidence type="ECO:0000256" key="1">
    <source>
        <dbReference type="SAM" id="MobiDB-lite"/>
    </source>
</evidence>
<feature type="compositionally biased region" description="Basic and acidic residues" evidence="1">
    <location>
        <begin position="61"/>
        <end position="70"/>
    </location>
</feature>
<evidence type="ECO:0000313" key="3">
    <source>
        <dbReference type="Proteomes" id="UP000240424"/>
    </source>
</evidence>
<dbReference type="InterPro" id="IPR018766">
    <property type="entry name" value="Zinicin_2"/>
</dbReference>
<dbReference type="Proteomes" id="UP000240424">
    <property type="component" value="Unassembled WGS sequence"/>
</dbReference>
<reference evidence="2 3" key="1">
    <citation type="submission" date="2017-01" db="EMBL/GenBank/DDBJ databases">
        <authorList>
            <consortium name="Urmite Genomes"/>
        </authorList>
    </citation>
    <scope>NUCLEOTIDE SEQUENCE [LARGE SCALE GENOMIC DNA]</scope>
    <source>
        <strain evidence="2 3">AB215</strain>
    </source>
</reference>
<sequence>MILDGVPAPGAIAENGVTQAGVDARDAMWQDPDLLPDSEDLDDPAASIDRVIGGDTSGIAEFERDADGGPREGAVGPVDS</sequence>
<dbReference type="STRING" id="1841861.GCA_900157365_04639"/>
<name>A0A2U3P3C6_9MYCO</name>
<organism evidence="2 3">
    <name type="scientific">Mycobacterium numidiamassiliense</name>
    <dbReference type="NCBI Taxonomy" id="1841861"/>
    <lineage>
        <taxon>Bacteria</taxon>
        <taxon>Bacillati</taxon>
        <taxon>Actinomycetota</taxon>
        <taxon>Actinomycetes</taxon>
        <taxon>Mycobacteriales</taxon>
        <taxon>Mycobacteriaceae</taxon>
        <taxon>Mycobacterium</taxon>
    </lineage>
</organism>
<dbReference type="EMBL" id="FUEZ01000003">
    <property type="protein sequence ID" value="SPM38259.1"/>
    <property type="molecule type" value="Genomic_DNA"/>
</dbReference>
<feature type="region of interest" description="Disordered" evidence="1">
    <location>
        <begin position="60"/>
        <end position="80"/>
    </location>
</feature>
<gene>
    <name evidence="2" type="ORF">MNAB215_436</name>
</gene>
<accession>A0A2U3P3C6</accession>
<dbReference type="Pfam" id="PF10103">
    <property type="entry name" value="Zincin_2"/>
    <property type="match status" value="1"/>
</dbReference>
<proteinExistence type="predicted"/>
<keyword evidence="3" id="KW-1185">Reference proteome</keyword>
<protein>
    <submittedName>
        <fullName evidence="2">Uncharacterized conserved protein, DUF2342 family</fullName>
    </submittedName>
</protein>
<dbReference type="SUPFAM" id="SSF55486">
    <property type="entry name" value="Metalloproteases ('zincins'), catalytic domain"/>
    <property type="match status" value="1"/>
</dbReference>
<evidence type="ECO:0000313" key="2">
    <source>
        <dbReference type="EMBL" id="SPM38259.1"/>
    </source>
</evidence>